<gene>
    <name evidence="3" type="primary">ycjS_1</name>
    <name evidence="3" type="ORF">BWY73_00436</name>
</gene>
<dbReference type="PANTHER" id="PTHR43377">
    <property type="entry name" value="BILIVERDIN REDUCTASE A"/>
    <property type="match status" value="1"/>
</dbReference>
<accession>A0A1V5MJ07</accession>
<organism evidence="3">
    <name type="scientific">candidate division TA06 bacterium ADurb.Bin417</name>
    <dbReference type="NCBI Taxonomy" id="1852828"/>
    <lineage>
        <taxon>Bacteria</taxon>
        <taxon>Bacteria division TA06</taxon>
    </lineage>
</organism>
<evidence type="ECO:0000313" key="3">
    <source>
        <dbReference type="EMBL" id="OPZ93208.1"/>
    </source>
</evidence>
<dbReference type="GO" id="GO:0000166">
    <property type="term" value="F:nucleotide binding"/>
    <property type="evidence" value="ECO:0007669"/>
    <property type="project" value="InterPro"/>
</dbReference>
<dbReference type="SUPFAM" id="SSF55347">
    <property type="entry name" value="Glyceraldehyde-3-phosphate dehydrogenase-like, C-terminal domain"/>
    <property type="match status" value="1"/>
</dbReference>
<dbReference type="InterPro" id="IPR055170">
    <property type="entry name" value="GFO_IDH_MocA-like_dom"/>
</dbReference>
<feature type="domain" description="GFO/IDH/MocA-like oxidoreductase" evidence="2">
    <location>
        <begin position="149"/>
        <end position="274"/>
    </location>
</feature>
<evidence type="ECO:0000259" key="2">
    <source>
        <dbReference type="Pfam" id="PF22725"/>
    </source>
</evidence>
<dbReference type="Pfam" id="PF01408">
    <property type="entry name" value="GFO_IDH_MocA"/>
    <property type="match status" value="1"/>
</dbReference>
<sequence>MRILIIGGGMITREVLIPAVQAFSRRHGRDHLLIASRRGATLQRISDEFPGLEFQAYPDPACSDPEASRPEAYREALADLEPPAAVIVATPDHLHTGPVLEAIEAGFDCVVQKPLCLSLEDSRRIAAAAEDKAAYVYTDYHKRHDYSIRALRHRYLAGELGEALCASAYIEERREMPLKNFARWAQASNSFDYIGCHYVDVFYYVTGLRPKRVTAYGQKKMLASLGHDIYDAVQALVEWENGAVLYVQTSWVLPDGNPNLTNQGFQMTGTQGEYRADHADRGTNFCTQPSGYDRFNPYFCKPYRDWNHPERIVWEGYGIESVIQPLEDILSLHQSAAGLSPERRLAKRREILAGLIKTRPLPEQAMVATAVLEAAHRSLAAGSVPVPVEF</sequence>
<comment type="caution">
    <text evidence="3">The sequence shown here is derived from an EMBL/GenBank/DDBJ whole genome shotgun (WGS) entry which is preliminary data.</text>
</comment>
<dbReference type="PANTHER" id="PTHR43377:SF1">
    <property type="entry name" value="BILIVERDIN REDUCTASE A"/>
    <property type="match status" value="1"/>
</dbReference>
<reference evidence="3" key="1">
    <citation type="submission" date="2017-02" db="EMBL/GenBank/DDBJ databases">
        <title>Delving into the versatile metabolic prowess of the omnipresent phylum Bacteroidetes.</title>
        <authorList>
            <person name="Nobu M.K."/>
            <person name="Mei R."/>
            <person name="Narihiro T."/>
            <person name="Kuroda K."/>
            <person name="Liu W.-T."/>
        </authorList>
    </citation>
    <scope>NUCLEOTIDE SEQUENCE</scope>
    <source>
        <strain evidence="3">ADurb.Bin417</strain>
    </source>
</reference>
<protein>
    <submittedName>
        <fullName evidence="3">Putative oxidoreductase YcjS</fullName>
        <ecNumber evidence="3">1.-.-.-</ecNumber>
    </submittedName>
</protein>
<dbReference type="EMBL" id="MWAK01000038">
    <property type="protein sequence ID" value="OPZ93208.1"/>
    <property type="molecule type" value="Genomic_DNA"/>
</dbReference>
<dbReference type="Gene3D" id="3.40.50.720">
    <property type="entry name" value="NAD(P)-binding Rossmann-like Domain"/>
    <property type="match status" value="1"/>
</dbReference>
<dbReference type="InterPro" id="IPR036291">
    <property type="entry name" value="NAD(P)-bd_dom_sf"/>
</dbReference>
<dbReference type="Proteomes" id="UP000485484">
    <property type="component" value="Unassembled WGS sequence"/>
</dbReference>
<dbReference type="AlphaFoldDB" id="A0A1V5MJ07"/>
<keyword evidence="3" id="KW-0560">Oxidoreductase</keyword>
<dbReference type="Gene3D" id="3.30.360.10">
    <property type="entry name" value="Dihydrodipicolinate Reductase, domain 2"/>
    <property type="match status" value="1"/>
</dbReference>
<dbReference type="SUPFAM" id="SSF51735">
    <property type="entry name" value="NAD(P)-binding Rossmann-fold domains"/>
    <property type="match status" value="1"/>
</dbReference>
<dbReference type="GO" id="GO:0016491">
    <property type="term" value="F:oxidoreductase activity"/>
    <property type="evidence" value="ECO:0007669"/>
    <property type="project" value="UniProtKB-KW"/>
</dbReference>
<dbReference type="InterPro" id="IPR000683">
    <property type="entry name" value="Gfo/Idh/MocA-like_OxRdtase_N"/>
</dbReference>
<dbReference type="InterPro" id="IPR051450">
    <property type="entry name" value="Gfo/Idh/MocA_Oxidoreductases"/>
</dbReference>
<name>A0A1V5MJ07_UNCT6</name>
<dbReference type="EC" id="1.-.-.-" evidence="3"/>
<proteinExistence type="predicted"/>
<evidence type="ECO:0000259" key="1">
    <source>
        <dbReference type="Pfam" id="PF01408"/>
    </source>
</evidence>
<dbReference type="Pfam" id="PF22725">
    <property type="entry name" value="GFO_IDH_MocA_C3"/>
    <property type="match status" value="1"/>
</dbReference>
<feature type="domain" description="Gfo/Idh/MocA-like oxidoreductase N-terminal" evidence="1">
    <location>
        <begin position="1"/>
        <end position="138"/>
    </location>
</feature>